<proteinExistence type="inferred from homology"/>
<dbReference type="EMBL" id="KI297929">
    <property type="protein sequence ID" value="ERZ99484.1"/>
    <property type="molecule type" value="Genomic_DNA"/>
</dbReference>
<keyword evidence="3" id="KW-0547">Nucleotide-binding</keyword>
<dbReference type="PANTHER" id="PTHR47969">
    <property type="entry name" value="CHROMOSOME-ASSOCIATED KINESIN KIF4A-RELATED"/>
    <property type="match status" value="1"/>
</dbReference>
<comment type="caution">
    <text evidence="6">Lacks conserved residue(s) required for the propagation of feature annotation.</text>
</comment>
<accession>U9SUD6</accession>
<dbReference type="SUPFAM" id="SSF52540">
    <property type="entry name" value="P-loop containing nucleoside triphosphate hydrolases"/>
    <property type="match status" value="1"/>
</dbReference>
<keyword evidence="5" id="KW-0175">Coiled coil</keyword>
<evidence type="ECO:0000259" key="7">
    <source>
        <dbReference type="PROSITE" id="PS50067"/>
    </source>
</evidence>
<reference evidence="8" key="1">
    <citation type="submission" date="2013-07" db="EMBL/GenBank/DDBJ databases">
        <title>The genome of an arbuscular mycorrhizal fungus provides insights into the evolution of the oldest plant symbiosis.</title>
        <authorList>
            <consortium name="DOE Joint Genome Institute"/>
            <person name="Tisserant E."/>
            <person name="Malbreil M."/>
            <person name="Kuo A."/>
            <person name="Kohler A."/>
            <person name="Symeonidi A."/>
            <person name="Balestrini R."/>
            <person name="Charron P."/>
            <person name="Duensing N."/>
            <person name="Frei-dit-Frey N."/>
            <person name="Gianinazzi-Pearson V."/>
            <person name="Gilbert B."/>
            <person name="Handa Y."/>
            <person name="Hijri M."/>
            <person name="Kaul R."/>
            <person name="Kawaguchi M."/>
            <person name="Krajinski F."/>
            <person name="Lammers P."/>
            <person name="Lapierre D."/>
            <person name="Masclaux F.G."/>
            <person name="Murat C."/>
            <person name="Morin E."/>
            <person name="Ndikumana S."/>
            <person name="Pagni M."/>
            <person name="Petitpierre D."/>
            <person name="Requena N."/>
            <person name="Rosikiewicz P."/>
            <person name="Riley R."/>
            <person name="Saito K."/>
            <person name="San Clemente H."/>
            <person name="Shapiro H."/>
            <person name="van Tuinen D."/>
            <person name="Becard G."/>
            <person name="Bonfante P."/>
            <person name="Paszkowski U."/>
            <person name="Shachar-Hill Y."/>
            <person name="Young J.P."/>
            <person name="Sanders I.R."/>
            <person name="Henrissat B."/>
            <person name="Rensing S.A."/>
            <person name="Grigoriev I.V."/>
            <person name="Corradi N."/>
            <person name="Roux C."/>
            <person name="Martin F."/>
        </authorList>
    </citation>
    <scope>NUCLEOTIDE SEQUENCE</scope>
    <source>
        <strain evidence="8">DAOM 197198</strain>
    </source>
</reference>
<evidence type="ECO:0000256" key="2">
    <source>
        <dbReference type="ARBA" id="ARBA00022490"/>
    </source>
</evidence>
<dbReference type="GO" id="GO:0005737">
    <property type="term" value="C:cytoplasm"/>
    <property type="evidence" value="ECO:0007669"/>
    <property type="project" value="UniProtKB-SubCell"/>
</dbReference>
<comment type="similarity">
    <text evidence="6">Belongs to the TRAFAC class myosin-kinesin ATPase superfamily. Kinesin family.</text>
</comment>
<dbReference type="AlphaFoldDB" id="U9SUD6"/>
<sequence>MTSTSVRVALRVRPLNSKETLQNCSECLTIIPDAPQILMGTDKSFTFDYVFPSETEQEEVFHDCASPLIDKLVEGQTGSGKTYSMGTALDGANIPPEHLVDHQ</sequence>
<dbReference type="GO" id="GO:0007052">
    <property type="term" value="P:mitotic spindle organization"/>
    <property type="evidence" value="ECO:0007669"/>
    <property type="project" value="TreeGrafter"/>
</dbReference>
<dbReference type="GO" id="GO:0003777">
    <property type="term" value="F:microtubule motor activity"/>
    <property type="evidence" value="ECO:0007669"/>
    <property type="project" value="InterPro"/>
</dbReference>
<dbReference type="InterPro" id="IPR027640">
    <property type="entry name" value="Kinesin-like_fam"/>
</dbReference>
<keyword evidence="4" id="KW-0067">ATP-binding</keyword>
<dbReference type="InterPro" id="IPR001752">
    <property type="entry name" value="Kinesin_motor_dom"/>
</dbReference>
<protein>
    <recommendedName>
        <fullName evidence="7">Kinesin motor domain-containing protein</fullName>
    </recommendedName>
</protein>
<evidence type="ECO:0000256" key="5">
    <source>
        <dbReference type="ARBA" id="ARBA00023054"/>
    </source>
</evidence>
<dbReference type="GO" id="GO:0008017">
    <property type="term" value="F:microtubule binding"/>
    <property type="evidence" value="ECO:0007669"/>
    <property type="project" value="InterPro"/>
</dbReference>
<dbReference type="GO" id="GO:0005524">
    <property type="term" value="F:ATP binding"/>
    <property type="evidence" value="ECO:0007669"/>
    <property type="project" value="UniProtKB-KW"/>
</dbReference>
<dbReference type="GO" id="GO:0005875">
    <property type="term" value="C:microtubule associated complex"/>
    <property type="evidence" value="ECO:0007669"/>
    <property type="project" value="TreeGrafter"/>
</dbReference>
<dbReference type="PROSITE" id="PS50067">
    <property type="entry name" value="KINESIN_MOTOR_2"/>
    <property type="match status" value="1"/>
</dbReference>
<dbReference type="InterPro" id="IPR027417">
    <property type="entry name" value="P-loop_NTPase"/>
</dbReference>
<evidence type="ECO:0000313" key="8">
    <source>
        <dbReference type="EMBL" id="ERZ99484.1"/>
    </source>
</evidence>
<comment type="subcellular location">
    <subcellularLocation>
        <location evidence="1">Cytoplasm</location>
    </subcellularLocation>
</comment>
<gene>
    <name evidence="8" type="ORF">GLOINDRAFT_9447</name>
</gene>
<dbReference type="Pfam" id="PF00225">
    <property type="entry name" value="Kinesin"/>
    <property type="match status" value="1"/>
</dbReference>
<feature type="domain" description="Kinesin motor" evidence="7">
    <location>
        <begin position="5"/>
        <end position="103"/>
    </location>
</feature>
<evidence type="ECO:0000256" key="6">
    <source>
        <dbReference type="PROSITE-ProRule" id="PRU00283"/>
    </source>
</evidence>
<evidence type="ECO:0000256" key="4">
    <source>
        <dbReference type="ARBA" id="ARBA00022840"/>
    </source>
</evidence>
<evidence type="ECO:0000256" key="1">
    <source>
        <dbReference type="ARBA" id="ARBA00004496"/>
    </source>
</evidence>
<dbReference type="GO" id="GO:0051231">
    <property type="term" value="P:spindle elongation"/>
    <property type="evidence" value="ECO:0007669"/>
    <property type="project" value="TreeGrafter"/>
</dbReference>
<organism evidence="8">
    <name type="scientific">Rhizophagus irregularis (strain DAOM 181602 / DAOM 197198 / MUCL 43194)</name>
    <name type="common">Arbuscular mycorrhizal fungus</name>
    <name type="synonym">Glomus intraradices</name>
    <dbReference type="NCBI Taxonomy" id="747089"/>
    <lineage>
        <taxon>Eukaryota</taxon>
        <taxon>Fungi</taxon>
        <taxon>Fungi incertae sedis</taxon>
        <taxon>Mucoromycota</taxon>
        <taxon>Glomeromycotina</taxon>
        <taxon>Glomeromycetes</taxon>
        <taxon>Glomerales</taxon>
        <taxon>Glomeraceae</taxon>
        <taxon>Rhizophagus</taxon>
    </lineage>
</organism>
<dbReference type="PANTHER" id="PTHR47969:SF15">
    <property type="entry name" value="CHROMOSOME-ASSOCIATED KINESIN KIF4A-RELATED"/>
    <property type="match status" value="1"/>
</dbReference>
<dbReference type="InterPro" id="IPR036961">
    <property type="entry name" value="Kinesin_motor_dom_sf"/>
</dbReference>
<keyword evidence="2" id="KW-0963">Cytoplasm</keyword>
<dbReference type="Gene3D" id="3.40.850.10">
    <property type="entry name" value="Kinesin motor domain"/>
    <property type="match status" value="1"/>
</dbReference>
<name>U9SUD6_RHIID</name>
<evidence type="ECO:0000256" key="3">
    <source>
        <dbReference type="ARBA" id="ARBA00022741"/>
    </source>
</evidence>
<dbReference type="HOGENOM" id="CLU_001485_2_9_1"/>
<dbReference type="eggNOG" id="KOG0244">
    <property type="taxonomic scope" value="Eukaryota"/>
</dbReference>
<dbReference type="GO" id="GO:0007018">
    <property type="term" value="P:microtubule-based movement"/>
    <property type="evidence" value="ECO:0007669"/>
    <property type="project" value="InterPro"/>
</dbReference>